<accession>A0A660S9K4</accession>
<comment type="caution">
    <text evidence="1">The sequence shown here is derived from an EMBL/GenBank/DDBJ whole genome shotgun (WGS) entry which is preliminary data.</text>
</comment>
<evidence type="ECO:0000313" key="1">
    <source>
        <dbReference type="EMBL" id="RKX66202.1"/>
    </source>
</evidence>
<sequence>MKKSSVIRLLFFLLILICSNTLLYGETAIDTVTQNIKLETPNIYIFGKLSKGSNIAFKNDLLYKLLDSVNANAKLFNSAFVEKHMIQYFPLFSLYTGIIYDKLPSEYFNLIFQKKINCYTAYFDLSWDRVGYLFSGNSYKSPKSNIKLGIQSDSKYLNDIYLKYSYYNFAFYNNIKYNLIKLALSNYLGIVSINKFNNDISGEINGKYTYKNGNFNYGLIYEGFVDTLNRFAKLGLDTRLPEIAHNTLAIGFTIYPLISYTPHIFANLSMNSGTFGYSILYSMEKEVQSVYESFSENKFVITPRSFVTNKKNHFHPVFYINSGNFSFDIIGDYYTADSLLIPVYNTSYTAAVINNVRSYSISIHSKYSTDRMNIKSEISYNRMLSNLYLYKPDDYAIKIGFLAKFILPCSIIFKTKLKFDFLNKNIANLKYPNSYGINFEIEKSFNKNINAILEANDLLNSYYEYNNIIPRKGRNFRITLMFTI</sequence>
<name>A0A660S9K4_UNCT6</name>
<proteinExistence type="predicted"/>
<protein>
    <submittedName>
        <fullName evidence="1">Uncharacterized protein</fullName>
    </submittedName>
</protein>
<dbReference type="AlphaFoldDB" id="A0A660S9K4"/>
<reference evidence="1 2" key="1">
    <citation type="submission" date="2018-06" db="EMBL/GenBank/DDBJ databases">
        <title>Extensive metabolic versatility and redundancy in microbially diverse, dynamic hydrothermal sediments.</title>
        <authorList>
            <person name="Dombrowski N."/>
            <person name="Teske A."/>
            <person name="Baker B.J."/>
        </authorList>
    </citation>
    <scope>NUCLEOTIDE SEQUENCE [LARGE SCALE GENOMIC DNA]</scope>
    <source>
        <strain evidence="1">B35_G9</strain>
    </source>
</reference>
<evidence type="ECO:0000313" key="2">
    <source>
        <dbReference type="Proteomes" id="UP000282321"/>
    </source>
</evidence>
<gene>
    <name evidence="1" type="ORF">DRP44_04615</name>
</gene>
<dbReference type="EMBL" id="QNBC01000052">
    <property type="protein sequence ID" value="RKX66202.1"/>
    <property type="molecule type" value="Genomic_DNA"/>
</dbReference>
<organism evidence="1 2">
    <name type="scientific">candidate division TA06 bacterium</name>
    <dbReference type="NCBI Taxonomy" id="2250710"/>
    <lineage>
        <taxon>Bacteria</taxon>
        <taxon>Bacteria division TA06</taxon>
    </lineage>
</organism>
<dbReference type="Proteomes" id="UP000282321">
    <property type="component" value="Unassembled WGS sequence"/>
</dbReference>